<gene>
    <name evidence="2" type="ORF">BG011_004626</name>
</gene>
<dbReference type="AlphaFoldDB" id="A0A9P6U2G4"/>
<evidence type="ECO:0000313" key="3">
    <source>
        <dbReference type="Proteomes" id="UP000726737"/>
    </source>
</evidence>
<feature type="chain" id="PRO_5040348030" evidence="1">
    <location>
        <begin position="21"/>
        <end position="502"/>
    </location>
</feature>
<keyword evidence="1" id="KW-0732">Signal</keyword>
<evidence type="ECO:0000313" key="2">
    <source>
        <dbReference type="EMBL" id="KAG0256321.1"/>
    </source>
</evidence>
<sequence length="502" mass="52744">MKFSLKAVALSALLSSFVIAAPVAVEKRDANSDRIAACFVGLIFTGSWPGSCKAAVAVNLGLIRSITVNQMTMDFSPADPWAPTTSSNSIVATMLSIPGITLPIDSVRQHIILADNDVQIGSIDTPWSAASVKGGALTTSFSTSTLNVFPASHGAFSNFISSLNTKASHPVTLQGAVDIKLNLGIFGKLTIPGVGFKATTTFAGLNNLTPINYLFLIDTNFDNIGFITLTTIVNIVNPSMLTLKLGDVAFDTAASEGRVGISTIKDLNLVPGDNYVLSTTDLDMALPAAGAFLGNLGNADGVLTLTGYEGSSSDVALNAGLAAMKSVLVVPQNFEGSVMSQAPYKDWSLKTLPSTNTDFVVEVTATFQSPYYGFPIEMVHALDAGMDNYVTVSNVSPTTNMMRLFNFMDTLTFSVSGTGSVTVTFKGKLASVVPAAKNRWTELVAYAAANGHIPIEFTWMANIIVNNDGINRYVDWGNTGTGLGNVNIAVGADFASILNAIP</sequence>
<comment type="caution">
    <text evidence="2">The sequence shown here is derived from an EMBL/GenBank/DDBJ whole genome shotgun (WGS) entry which is preliminary data.</text>
</comment>
<dbReference type="OrthoDB" id="10039566at2759"/>
<name>A0A9P6U2G4_9FUNG</name>
<proteinExistence type="predicted"/>
<organism evidence="2 3">
    <name type="scientific">Mortierella polycephala</name>
    <dbReference type="NCBI Taxonomy" id="41804"/>
    <lineage>
        <taxon>Eukaryota</taxon>
        <taxon>Fungi</taxon>
        <taxon>Fungi incertae sedis</taxon>
        <taxon>Mucoromycota</taxon>
        <taxon>Mortierellomycotina</taxon>
        <taxon>Mortierellomycetes</taxon>
        <taxon>Mortierellales</taxon>
        <taxon>Mortierellaceae</taxon>
        <taxon>Mortierella</taxon>
    </lineage>
</organism>
<keyword evidence="3" id="KW-1185">Reference proteome</keyword>
<dbReference type="InterPro" id="IPR022185">
    <property type="entry name" value="DUF3712"/>
</dbReference>
<dbReference type="Pfam" id="PF12505">
    <property type="entry name" value="DUF3712"/>
    <property type="match status" value="1"/>
</dbReference>
<protein>
    <submittedName>
        <fullName evidence="2">Uncharacterized protein</fullName>
    </submittedName>
</protein>
<accession>A0A9P6U2G4</accession>
<dbReference type="Proteomes" id="UP000726737">
    <property type="component" value="Unassembled WGS sequence"/>
</dbReference>
<feature type="signal peptide" evidence="1">
    <location>
        <begin position="1"/>
        <end position="20"/>
    </location>
</feature>
<reference evidence="2" key="1">
    <citation type="journal article" date="2020" name="Fungal Divers.">
        <title>Resolving the Mortierellaceae phylogeny through synthesis of multi-gene phylogenetics and phylogenomics.</title>
        <authorList>
            <person name="Vandepol N."/>
            <person name="Liber J."/>
            <person name="Desiro A."/>
            <person name="Na H."/>
            <person name="Kennedy M."/>
            <person name="Barry K."/>
            <person name="Grigoriev I.V."/>
            <person name="Miller A.N."/>
            <person name="O'Donnell K."/>
            <person name="Stajich J.E."/>
            <person name="Bonito G."/>
        </authorList>
    </citation>
    <scope>NUCLEOTIDE SEQUENCE</scope>
    <source>
        <strain evidence="2">KOD948</strain>
    </source>
</reference>
<evidence type="ECO:0000256" key="1">
    <source>
        <dbReference type="SAM" id="SignalP"/>
    </source>
</evidence>
<dbReference type="EMBL" id="JAAAJA010000305">
    <property type="protein sequence ID" value="KAG0256321.1"/>
    <property type="molecule type" value="Genomic_DNA"/>
</dbReference>